<dbReference type="GO" id="GO:0006508">
    <property type="term" value="P:proteolysis"/>
    <property type="evidence" value="ECO:0007669"/>
    <property type="project" value="UniProtKB-KW"/>
</dbReference>
<sequence>MSAIDMNQLLARLLDKVASLNAEADIIANQDRAFSLKADKGELGEYKVTSSQQIGIRLIKEGRVGIAYSESLDDAALDAMLQDACDASRFAKVDVDQAISVANSRLTTDCAEINQPDTTPAEEKIALALRLESDMLALPDVAGAPYNSFFEGESRLWLANSLGTFCEHGEFSVGCYTSALVERDGRQSMHSQGQYGRRFDELDSQTLAQQIHTVAAGLLPGEAVASGRYSVIFSTNCFASLFGCFQAVLSGKWAQQGINPWRDKVGQPVASRWLTLESWVHMPGGMNIKAFDGEGAPTSDLLLIGEGALKTLLHNSATARHFGVTSNGSAARGARSALDVTPRHLVFGTGPHSETEVQSGDYLELVKLDGLHSGADAVSGDFSFGASGFLCRDGVRIQPVRGITVAGNFYRLLGELEAVGDTLHHNDGKGFYAPLIRFGGLAVAGK</sequence>
<evidence type="ECO:0000259" key="5">
    <source>
        <dbReference type="Pfam" id="PF19290"/>
    </source>
</evidence>
<feature type="coiled-coil region" evidence="2">
    <location>
        <begin position="3"/>
        <end position="30"/>
    </location>
</feature>
<feature type="domain" description="Metalloprotease TldD/E C-terminal" evidence="4">
    <location>
        <begin position="226"/>
        <end position="445"/>
    </location>
</feature>
<keyword evidence="6" id="KW-0378">Hydrolase</keyword>
<accession>A0A175VM63</accession>
<dbReference type="RefSeq" id="WP_061475623.1">
    <property type="nucleotide sequence ID" value="NZ_JMGO02000002.1"/>
</dbReference>
<keyword evidence="2" id="KW-0175">Coiled coil</keyword>
<proteinExistence type="inferred from homology"/>
<evidence type="ECO:0000313" key="7">
    <source>
        <dbReference type="Proteomes" id="UP000078435"/>
    </source>
</evidence>
<dbReference type="Proteomes" id="UP000078435">
    <property type="component" value="Unassembled WGS sequence"/>
</dbReference>
<feature type="domain" description="Metalloprotease TldD/E N-terminal" evidence="3">
    <location>
        <begin position="24"/>
        <end position="87"/>
    </location>
</feature>
<dbReference type="Pfam" id="PF01523">
    <property type="entry name" value="PmbA_TldD_1st"/>
    <property type="match status" value="1"/>
</dbReference>
<dbReference type="InterPro" id="IPR045570">
    <property type="entry name" value="Metalloprtase-TldD/E_cen_dom"/>
</dbReference>
<dbReference type="Pfam" id="PF19289">
    <property type="entry name" value="PmbA_TldD_3rd"/>
    <property type="match status" value="1"/>
</dbReference>
<dbReference type="EMBL" id="JMGO02000002">
    <property type="protein sequence ID" value="KXU81864.1"/>
    <property type="molecule type" value="Genomic_DNA"/>
</dbReference>
<dbReference type="OrthoDB" id="9803618at2"/>
<dbReference type="GO" id="GO:0005829">
    <property type="term" value="C:cytosol"/>
    <property type="evidence" value="ECO:0007669"/>
    <property type="project" value="TreeGrafter"/>
</dbReference>
<organism evidence="6 7">
    <name type="scientific">Aeromonas enteropelogenes</name>
    <name type="common">Aeromonas trota</name>
    <dbReference type="NCBI Taxonomy" id="29489"/>
    <lineage>
        <taxon>Bacteria</taxon>
        <taxon>Pseudomonadati</taxon>
        <taxon>Pseudomonadota</taxon>
        <taxon>Gammaproteobacteria</taxon>
        <taxon>Aeromonadales</taxon>
        <taxon>Aeromonadaceae</taxon>
        <taxon>Aeromonas</taxon>
    </lineage>
</organism>
<dbReference type="AlphaFoldDB" id="A0A175VM63"/>
<dbReference type="PANTHER" id="PTHR43421">
    <property type="entry name" value="METALLOPROTEASE PMBA"/>
    <property type="match status" value="1"/>
</dbReference>
<dbReference type="Pfam" id="PF19290">
    <property type="entry name" value="PmbA_TldD_2nd"/>
    <property type="match status" value="1"/>
</dbReference>
<evidence type="ECO:0000259" key="4">
    <source>
        <dbReference type="Pfam" id="PF19289"/>
    </source>
</evidence>
<comment type="caution">
    <text evidence="6">The sequence shown here is derived from an EMBL/GenBank/DDBJ whole genome shotgun (WGS) entry which is preliminary data.</text>
</comment>
<evidence type="ECO:0000256" key="1">
    <source>
        <dbReference type="ARBA" id="ARBA00005836"/>
    </source>
</evidence>
<name>A0A175VM63_AEREN</name>
<reference evidence="6 7" key="1">
    <citation type="submission" date="2016-02" db="EMBL/GenBank/DDBJ databases">
        <title>Draft genome sequence of Aeromonas trota strain 1999lcr isolated from cerebrospinal fluid (CSF).</title>
        <authorList>
            <person name="Dallagassa C.B."/>
            <person name="Prediger K.C."/>
            <person name="Weiss V.A."/>
            <person name="Assis F.E."/>
            <person name="Baura V."/>
            <person name="Cruz L.M."/>
            <person name="Souza E.M."/>
            <person name="Pedrosa F.O."/>
            <person name="Fadel-Picheth C.M."/>
        </authorList>
    </citation>
    <scope>NUCLEOTIDE SEQUENCE [LARGE SCALE GENOMIC DNA]</scope>
    <source>
        <strain evidence="6 7">1999lcr</strain>
    </source>
</reference>
<feature type="domain" description="Metalloprotease TldD/E central" evidence="5">
    <location>
        <begin position="116"/>
        <end position="212"/>
    </location>
</feature>
<evidence type="ECO:0000256" key="2">
    <source>
        <dbReference type="SAM" id="Coils"/>
    </source>
</evidence>
<dbReference type="InterPro" id="IPR002510">
    <property type="entry name" value="Metalloprtase-TldD/E_N"/>
</dbReference>
<dbReference type="InterPro" id="IPR035068">
    <property type="entry name" value="TldD/PmbA_N"/>
</dbReference>
<evidence type="ECO:0000259" key="3">
    <source>
        <dbReference type="Pfam" id="PF01523"/>
    </source>
</evidence>
<gene>
    <name evidence="6" type="ORF">LCR_09270</name>
</gene>
<dbReference type="PANTHER" id="PTHR43421:SF1">
    <property type="entry name" value="METALLOPROTEASE PMBA"/>
    <property type="match status" value="1"/>
</dbReference>
<keyword evidence="6" id="KW-0645">Protease</keyword>
<dbReference type="InterPro" id="IPR047657">
    <property type="entry name" value="PmbA"/>
</dbReference>
<dbReference type="InterPro" id="IPR036059">
    <property type="entry name" value="TldD/PmbA_sf"/>
</dbReference>
<evidence type="ECO:0000313" key="6">
    <source>
        <dbReference type="EMBL" id="KXU81864.1"/>
    </source>
</evidence>
<dbReference type="STRING" id="29489.VL01_10900"/>
<dbReference type="InterPro" id="IPR045569">
    <property type="entry name" value="Metalloprtase-TldD/E_C"/>
</dbReference>
<protein>
    <submittedName>
        <fullName evidence="6">Zn-dependent protease</fullName>
    </submittedName>
</protein>
<dbReference type="Gene3D" id="3.30.2290.10">
    <property type="entry name" value="PmbA/TldD superfamily"/>
    <property type="match status" value="1"/>
</dbReference>
<dbReference type="SUPFAM" id="SSF111283">
    <property type="entry name" value="Putative modulator of DNA gyrase, PmbA/TldD"/>
    <property type="match status" value="1"/>
</dbReference>
<dbReference type="GO" id="GO:0008237">
    <property type="term" value="F:metallopeptidase activity"/>
    <property type="evidence" value="ECO:0007669"/>
    <property type="project" value="InterPro"/>
</dbReference>
<comment type="similarity">
    <text evidence="1">Belongs to the peptidase U62 family.</text>
</comment>